<dbReference type="PANTHER" id="PTHR14742:SF3">
    <property type="entry name" value="RIBONUCLEASE MRP PROTEIN SUBUNIT SNM1"/>
    <property type="match status" value="1"/>
</dbReference>
<evidence type="ECO:0000313" key="3">
    <source>
        <dbReference type="Proteomes" id="UP000005220"/>
    </source>
</evidence>
<dbReference type="Gene3D" id="6.20.50.20">
    <property type="match status" value="1"/>
</dbReference>
<reference evidence="2 3" key="1">
    <citation type="journal article" date="2011" name="Proc. Natl. Acad. Sci. U.S.A.">
        <title>Evolutionary erosion of yeast sex chromosomes by mating-type switching accidents.</title>
        <authorList>
            <person name="Gordon J.L."/>
            <person name="Armisen D."/>
            <person name="Proux-Wera E."/>
            <person name="Oheigeartaigh S.S."/>
            <person name="Byrne K.P."/>
            <person name="Wolfe K.H."/>
        </authorList>
    </citation>
    <scope>NUCLEOTIDE SEQUENCE [LARGE SCALE GENOMIC DNA]</scope>
    <source>
        <strain evidence="3">ATCC 22294 / BCRC 22015 / CBS 2517 / CECT 1963 / NBRC 1671 / NRRL Y-8276</strain>
    </source>
</reference>
<sequence>MSLNKEQTERFRDRHIRQEYELLHLLPAVGIPELSGLYLKSFYNSTKKYRLTLPTSITDANSKFCGTCGVLFVPTFNLSMKVITPYDKDDKAAPTSLQYECLNCRKTSNFEIEVPKKLKHSHHVDATSGKLKSETFLEDKKKVIKSSAKDRAKKRKMNSLSNLLNKKKKEDERKSKNQGSLSSLSLDSFMKR</sequence>
<gene>
    <name evidence="2" type="primary">KAFR0H00620</name>
    <name evidence="2" type="ORF">KAFR_0H00620</name>
</gene>
<name>H2AYR5_KAZAF</name>
<dbReference type="RefSeq" id="XP_003958606.1">
    <property type="nucleotide sequence ID" value="XM_003958557.1"/>
</dbReference>
<evidence type="ECO:0000256" key="1">
    <source>
        <dbReference type="SAM" id="MobiDB-lite"/>
    </source>
</evidence>
<dbReference type="Pfam" id="PF04032">
    <property type="entry name" value="Rpr2"/>
    <property type="match status" value="1"/>
</dbReference>
<dbReference type="GO" id="GO:0006397">
    <property type="term" value="P:mRNA processing"/>
    <property type="evidence" value="ECO:0007669"/>
    <property type="project" value="EnsemblFungi"/>
</dbReference>
<dbReference type="PANTHER" id="PTHR14742">
    <property type="entry name" value="RIBONUCLEASE P SUBUNIT P21"/>
    <property type="match status" value="1"/>
</dbReference>
<dbReference type="GO" id="GO:0000460">
    <property type="term" value="P:maturation of 5.8S rRNA"/>
    <property type="evidence" value="ECO:0007669"/>
    <property type="project" value="EnsemblFungi"/>
</dbReference>
<evidence type="ECO:0000313" key="2">
    <source>
        <dbReference type="EMBL" id="CCF59471.1"/>
    </source>
</evidence>
<dbReference type="OrthoDB" id="4066853at2759"/>
<protein>
    <submittedName>
        <fullName evidence="2">Uncharacterized protein</fullName>
    </submittedName>
</protein>
<dbReference type="GO" id="GO:0005655">
    <property type="term" value="C:nucleolar ribonuclease P complex"/>
    <property type="evidence" value="ECO:0007669"/>
    <property type="project" value="TreeGrafter"/>
</dbReference>
<proteinExistence type="predicted"/>
<dbReference type="FunCoup" id="H2AYR5">
    <property type="interactions" value="99"/>
</dbReference>
<dbReference type="Proteomes" id="UP000005220">
    <property type="component" value="Chromosome 8"/>
</dbReference>
<dbReference type="GO" id="GO:0042134">
    <property type="term" value="F:rRNA primary transcript binding"/>
    <property type="evidence" value="ECO:0007669"/>
    <property type="project" value="EnsemblFungi"/>
</dbReference>
<organism evidence="2 3">
    <name type="scientific">Kazachstania africana (strain ATCC 22294 / BCRC 22015 / CBS 2517 / CECT 1963 / NBRC 1671 / NRRL Y-8276)</name>
    <name type="common">Yeast</name>
    <name type="synonym">Kluyveromyces africanus</name>
    <dbReference type="NCBI Taxonomy" id="1071382"/>
    <lineage>
        <taxon>Eukaryota</taxon>
        <taxon>Fungi</taxon>
        <taxon>Dikarya</taxon>
        <taxon>Ascomycota</taxon>
        <taxon>Saccharomycotina</taxon>
        <taxon>Saccharomycetes</taxon>
        <taxon>Saccharomycetales</taxon>
        <taxon>Saccharomycetaceae</taxon>
        <taxon>Kazachstania</taxon>
    </lineage>
</organism>
<dbReference type="InParanoid" id="H2AYR5"/>
<dbReference type="InterPro" id="IPR007175">
    <property type="entry name" value="Rpr2/Snm1/Rpp21"/>
</dbReference>
<dbReference type="GO" id="GO:0000172">
    <property type="term" value="C:ribonuclease MRP complex"/>
    <property type="evidence" value="ECO:0007669"/>
    <property type="project" value="EnsemblFungi"/>
</dbReference>
<dbReference type="EMBL" id="HE650828">
    <property type="protein sequence ID" value="CCF59471.1"/>
    <property type="molecule type" value="Genomic_DNA"/>
</dbReference>
<dbReference type="GO" id="GO:0030541">
    <property type="term" value="P:plasmid partitioning"/>
    <property type="evidence" value="ECO:0007669"/>
    <property type="project" value="EnsemblFungi"/>
</dbReference>
<dbReference type="GeneID" id="13887468"/>
<feature type="region of interest" description="Disordered" evidence="1">
    <location>
        <begin position="146"/>
        <end position="192"/>
    </location>
</feature>
<accession>H2AYR5</accession>
<dbReference type="eggNOG" id="ENOG502S5IC">
    <property type="taxonomic scope" value="Eukaryota"/>
</dbReference>
<dbReference type="KEGG" id="kaf:KAFR_0H00620"/>
<keyword evidence="3" id="KW-1185">Reference proteome</keyword>
<dbReference type="GO" id="GO:0008033">
    <property type="term" value="P:tRNA processing"/>
    <property type="evidence" value="ECO:0007669"/>
    <property type="project" value="TreeGrafter"/>
</dbReference>
<dbReference type="STRING" id="1071382.H2AYR5"/>
<dbReference type="AlphaFoldDB" id="H2AYR5"/>
<dbReference type="HOGENOM" id="CLU_122019_0_0_1"/>